<gene>
    <name evidence="1" type="ORF">GQ55_5G393900</name>
</gene>
<dbReference type="AlphaFoldDB" id="A0A2T7DN60"/>
<accession>A0A2T7DN60</accession>
<organism evidence="1 2">
    <name type="scientific">Panicum hallii var. hallii</name>
    <dbReference type="NCBI Taxonomy" id="1504633"/>
    <lineage>
        <taxon>Eukaryota</taxon>
        <taxon>Viridiplantae</taxon>
        <taxon>Streptophyta</taxon>
        <taxon>Embryophyta</taxon>
        <taxon>Tracheophyta</taxon>
        <taxon>Spermatophyta</taxon>
        <taxon>Magnoliopsida</taxon>
        <taxon>Liliopsida</taxon>
        <taxon>Poales</taxon>
        <taxon>Poaceae</taxon>
        <taxon>PACMAD clade</taxon>
        <taxon>Panicoideae</taxon>
        <taxon>Panicodae</taxon>
        <taxon>Paniceae</taxon>
        <taxon>Panicinae</taxon>
        <taxon>Panicum</taxon>
        <taxon>Panicum sect. Panicum</taxon>
    </lineage>
</organism>
<evidence type="ECO:0000313" key="2">
    <source>
        <dbReference type="Proteomes" id="UP000244336"/>
    </source>
</evidence>
<dbReference type="Gramene" id="PUZ57011">
    <property type="protein sequence ID" value="PUZ57011"/>
    <property type="gene ID" value="GQ55_5G393900"/>
</dbReference>
<name>A0A2T7DN60_9POAL</name>
<reference evidence="1 2" key="1">
    <citation type="submission" date="2018-04" db="EMBL/GenBank/DDBJ databases">
        <title>WGS assembly of Panicum hallii var. hallii HAL2.</title>
        <authorList>
            <person name="Lovell J."/>
            <person name="Jenkins J."/>
            <person name="Lowry D."/>
            <person name="Mamidi S."/>
            <person name="Sreedasyam A."/>
            <person name="Weng X."/>
            <person name="Barry K."/>
            <person name="Bonette J."/>
            <person name="Campitelli B."/>
            <person name="Daum C."/>
            <person name="Gordon S."/>
            <person name="Gould B."/>
            <person name="Lipzen A."/>
            <person name="MacQueen A."/>
            <person name="Palacio-Mejia J."/>
            <person name="Plott C."/>
            <person name="Shakirov E."/>
            <person name="Shu S."/>
            <person name="Yoshinaga Y."/>
            <person name="Zane M."/>
            <person name="Rokhsar D."/>
            <person name="Grimwood J."/>
            <person name="Schmutz J."/>
            <person name="Juenger T."/>
        </authorList>
    </citation>
    <scope>NUCLEOTIDE SEQUENCE [LARGE SCALE GENOMIC DNA]</scope>
    <source>
        <strain evidence="2">cv. HAL2</strain>
    </source>
</reference>
<dbReference type="Proteomes" id="UP000244336">
    <property type="component" value="Chromosome 5"/>
</dbReference>
<keyword evidence="2" id="KW-1185">Reference proteome</keyword>
<dbReference type="EMBL" id="CM009753">
    <property type="protein sequence ID" value="PUZ57011.1"/>
    <property type="molecule type" value="Genomic_DNA"/>
</dbReference>
<proteinExistence type="predicted"/>
<sequence>MCSCPFMLHVYSQWVPSPKILIVQPFRLFPSCPSLRRSSSFCNFRLVLRMLKAKVVFRCLKSQPTPNKDNSGISFTSIILVSLLSFRSWPKKLSFQKSIISFLKSFFAITAENLHGLTVIRWYVSF</sequence>
<evidence type="ECO:0000313" key="1">
    <source>
        <dbReference type="EMBL" id="PUZ57011.1"/>
    </source>
</evidence>
<protein>
    <submittedName>
        <fullName evidence="1">Uncharacterized protein</fullName>
    </submittedName>
</protein>